<evidence type="ECO:0000313" key="1">
    <source>
        <dbReference type="EMBL" id="EFJ26432.1"/>
    </source>
</evidence>
<dbReference type="EMBL" id="GL377584">
    <property type="protein sequence ID" value="EFJ26432.1"/>
    <property type="molecule type" value="Genomic_DNA"/>
</dbReference>
<evidence type="ECO:0000313" key="2">
    <source>
        <dbReference type="Proteomes" id="UP000001514"/>
    </source>
</evidence>
<dbReference type="Proteomes" id="UP000001514">
    <property type="component" value="Unassembled WGS sequence"/>
</dbReference>
<proteinExistence type="predicted"/>
<dbReference type="HOGENOM" id="CLU_2254823_0_0_1"/>
<dbReference type="InParanoid" id="D8RN23"/>
<organism evidence="2">
    <name type="scientific">Selaginella moellendorffii</name>
    <name type="common">Spikemoss</name>
    <dbReference type="NCBI Taxonomy" id="88036"/>
    <lineage>
        <taxon>Eukaryota</taxon>
        <taxon>Viridiplantae</taxon>
        <taxon>Streptophyta</taxon>
        <taxon>Embryophyta</taxon>
        <taxon>Tracheophyta</taxon>
        <taxon>Lycopodiopsida</taxon>
        <taxon>Selaginellales</taxon>
        <taxon>Selaginellaceae</taxon>
        <taxon>Selaginella</taxon>
    </lineage>
</organism>
<protein>
    <submittedName>
        <fullName evidence="1">Uncharacterized protein</fullName>
    </submittedName>
</protein>
<keyword evidence="2" id="KW-1185">Reference proteome</keyword>
<accession>D8RN23</accession>
<dbReference type="AlphaFoldDB" id="D8RN23"/>
<sequence length="104" mass="11974">MKRQACSRSPALHKLSIRAGYRLEERDGKRGLEEREEQGLGLEQRVEHVEGLLQLEEEHVEGLEGDQGLEAKGLEAEKSNEKKNRFKTSRAIKGWKLMEQRFTA</sequence>
<dbReference type="Gramene" id="EFJ26432">
    <property type="protein sequence ID" value="EFJ26432"/>
    <property type="gene ID" value="SELMODRAFT_413012"/>
</dbReference>
<reference evidence="1 2" key="1">
    <citation type="journal article" date="2011" name="Science">
        <title>The Selaginella genome identifies genetic changes associated with the evolution of vascular plants.</title>
        <authorList>
            <person name="Banks J.A."/>
            <person name="Nishiyama T."/>
            <person name="Hasebe M."/>
            <person name="Bowman J.L."/>
            <person name="Gribskov M."/>
            <person name="dePamphilis C."/>
            <person name="Albert V.A."/>
            <person name="Aono N."/>
            <person name="Aoyama T."/>
            <person name="Ambrose B.A."/>
            <person name="Ashton N.W."/>
            <person name="Axtell M.J."/>
            <person name="Barker E."/>
            <person name="Barker M.S."/>
            <person name="Bennetzen J.L."/>
            <person name="Bonawitz N.D."/>
            <person name="Chapple C."/>
            <person name="Cheng C."/>
            <person name="Correa L.G."/>
            <person name="Dacre M."/>
            <person name="DeBarry J."/>
            <person name="Dreyer I."/>
            <person name="Elias M."/>
            <person name="Engstrom E.M."/>
            <person name="Estelle M."/>
            <person name="Feng L."/>
            <person name="Finet C."/>
            <person name="Floyd S.K."/>
            <person name="Frommer W.B."/>
            <person name="Fujita T."/>
            <person name="Gramzow L."/>
            <person name="Gutensohn M."/>
            <person name="Harholt J."/>
            <person name="Hattori M."/>
            <person name="Heyl A."/>
            <person name="Hirai T."/>
            <person name="Hiwatashi Y."/>
            <person name="Ishikawa M."/>
            <person name="Iwata M."/>
            <person name="Karol K.G."/>
            <person name="Koehler B."/>
            <person name="Kolukisaoglu U."/>
            <person name="Kubo M."/>
            <person name="Kurata T."/>
            <person name="Lalonde S."/>
            <person name="Li K."/>
            <person name="Li Y."/>
            <person name="Litt A."/>
            <person name="Lyons E."/>
            <person name="Manning G."/>
            <person name="Maruyama T."/>
            <person name="Michael T.P."/>
            <person name="Mikami K."/>
            <person name="Miyazaki S."/>
            <person name="Morinaga S."/>
            <person name="Murata T."/>
            <person name="Mueller-Roeber B."/>
            <person name="Nelson D.R."/>
            <person name="Obara M."/>
            <person name="Oguri Y."/>
            <person name="Olmstead R.G."/>
            <person name="Onodera N."/>
            <person name="Petersen B.L."/>
            <person name="Pils B."/>
            <person name="Prigge M."/>
            <person name="Rensing S.A."/>
            <person name="Riano-Pachon D.M."/>
            <person name="Roberts A.W."/>
            <person name="Sato Y."/>
            <person name="Scheller H.V."/>
            <person name="Schulz B."/>
            <person name="Schulz C."/>
            <person name="Shakirov E.V."/>
            <person name="Shibagaki N."/>
            <person name="Shinohara N."/>
            <person name="Shippen D.E."/>
            <person name="Soerensen I."/>
            <person name="Sotooka R."/>
            <person name="Sugimoto N."/>
            <person name="Sugita M."/>
            <person name="Sumikawa N."/>
            <person name="Tanurdzic M."/>
            <person name="Theissen G."/>
            <person name="Ulvskov P."/>
            <person name="Wakazuki S."/>
            <person name="Weng J.K."/>
            <person name="Willats W.W."/>
            <person name="Wipf D."/>
            <person name="Wolf P.G."/>
            <person name="Yang L."/>
            <person name="Zimmer A.D."/>
            <person name="Zhu Q."/>
            <person name="Mitros T."/>
            <person name="Hellsten U."/>
            <person name="Loque D."/>
            <person name="Otillar R."/>
            <person name="Salamov A."/>
            <person name="Schmutz J."/>
            <person name="Shapiro H."/>
            <person name="Lindquist E."/>
            <person name="Lucas S."/>
            <person name="Rokhsar D."/>
            <person name="Grigoriev I.V."/>
        </authorList>
    </citation>
    <scope>NUCLEOTIDE SEQUENCE [LARGE SCALE GENOMIC DNA]</scope>
</reference>
<dbReference type="KEGG" id="smo:SELMODRAFT_413012"/>
<name>D8RN23_SELML</name>
<gene>
    <name evidence="1" type="ORF">SELMODRAFT_413012</name>
</gene>